<dbReference type="Gene3D" id="3.30.200.20">
    <property type="entry name" value="Phosphorylase Kinase, domain 1"/>
    <property type="match status" value="1"/>
</dbReference>
<evidence type="ECO:0000313" key="15">
    <source>
        <dbReference type="EMBL" id="VDN57285.1"/>
    </source>
</evidence>
<dbReference type="PANTHER" id="PTHR24349">
    <property type="entry name" value="SERINE/THREONINE-PROTEIN KINASE"/>
    <property type="match status" value="1"/>
</dbReference>
<dbReference type="PROSITE" id="PS00107">
    <property type="entry name" value="PROTEIN_KINASE_ATP"/>
    <property type="match status" value="1"/>
</dbReference>
<comment type="cofactor">
    <cofactor evidence="1">
        <name>Mg(2+)</name>
        <dbReference type="ChEBI" id="CHEBI:18420"/>
    </cofactor>
</comment>
<dbReference type="GO" id="GO:0019901">
    <property type="term" value="F:protein kinase binding"/>
    <property type="evidence" value="ECO:0007669"/>
    <property type="project" value="UniProtKB-ARBA"/>
</dbReference>
<dbReference type="FunFam" id="1.10.510.10:FF:000571">
    <property type="entry name" value="Maternal embryonic leucine zipper kinase"/>
    <property type="match status" value="1"/>
</dbReference>
<dbReference type="GO" id="GO:0035095">
    <property type="term" value="P:behavioral response to nicotine"/>
    <property type="evidence" value="ECO:0007669"/>
    <property type="project" value="UniProtKB-ARBA"/>
</dbReference>
<keyword evidence="7 12" id="KW-0547">Nucleotide-binding</keyword>
<evidence type="ECO:0000256" key="9">
    <source>
        <dbReference type="ARBA" id="ARBA00022840"/>
    </source>
</evidence>
<dbReference type="AlphaFoldDB" id="A0A3P7PTB1"/>
<evidence type="ECO:0000256" key="4">
    <source>
        <dbReference type="ARBA" id="ARBA00022527"/>
    </source>
</evidence>
<feature type="domain" description="Protein kinase" evidence="14">
    <location>
        <begin position="22"/>
        <end position="278"/>
    </location>
</feature>
<evidence type="ECO:0000256" key="2">
    <source>
        <dbReference type="ARBA" id="ARBA00006692"/>
    </source>
</evidence>
<dbReference type="Proteomes" id="UP000274756">
    <property type="component" value="Unassembled WGS sequence"/>
</dbReference>
<gene>
    <name evidence="15" type="ORF">DME_LOCUS7258</name>
</gene>
<accession>A0A3P7PTB1</accession>
<reference evidence="15 16" key="1">
    <citation type="submission" date="2018-11" db="EMBL/GenBank/DDBJ databases">
        <authorList>
            <consortium name="Pathogen Informatics"/>
        </authorList>
    </citation>
    <scope>NUCLEOTIDE SEQUENCE [LARGE SCALE GENOMIC DNA]</scope>
</reference>
<keyword evidence="16" id="KW-1185">Reference proteome</keyword>
<keyword evidence="4 13" id="KW-0723">Serine/threonine-protein kinase</keyword>
<evidence type="ECO:0000313" key="16">
    <source>
        <dbReference type="Proteomes" id="UP000274756"/>
    </source>
</evidence>
<dbReference type="Pfam" id="PF00069">
    <property type="entry name" value="Pkinase"/>
    <property type="match status" value="1"/>
</dbReference>
<dbReference type="GO" id="GO:0005524">
    <property type="term" value="F:ATP binding"/>
    <property type="evidence" value="ECO:0007669"/>
    <property type="project" value="UniProtKB-UniRule"/>
</dbReference>
<sequence length="314" mass="36022">MLPGSPSELIYRSQPFPYIQLIYEFQVLGRGHSGSVHVAVRKSDGKKFALKVLLDLPQARREVELQYAAQGPNVVEIKDVYANIYCERRCLFVVMEHMGGGQLFDRIKQGQLTERDAARIMQQLCSAVAHLHSLNIAHRDIKPENVLYSSNGILKLCDFGFAKRIEESAEKPLHTVCYSNYYAPPEILQRLCYDKSCDMWSLGVVMYILLCGYPPFYSKSGDDFSMGMQRRIKAGQYDFPSPEWDFISDQAKALIKNLLVTDPCQRLTIEQLMQSEWITHCIIAPKTPLHTSKMLTEEQMQDINVFILSFFQNF</sequence>
<dbReference type="STRING" id="318479.A0A3P7PTB1"/>
<evidence type="ECO:0000256" key="1">
    <source>
        <dbReference type="ARBA" id="ARBA00001946"/>
    </source>
</evidence>
<evidence type="ECO:0000259" key="14">
    <source>
        <dbReference type="PROSITE" id="PS50011"/>
    </source>
</evidence>
<organism evidence="15 16">
    <name type="scientific">Dracunculus medinensis</name>
    <name type="common">Guinea worm</name>
    <dbReference type="NCBI Taxonomy" id="318479"/>
    <lineage>
        <taxon>Eukaryota</taxon>
        <taxon>Metazoa</taxon>
        <taxon>Ecdysozoa</taxon>
        <taxon>Nematoda</taxon>
        <taxon>Chromadorea</taxon>
        <taxon>Rhabditida</taxon>
        <taxon>Spirurina</taxon>
        <taxon>Dracunculoidea</taxon>
        <taxon>Dracunculidae</taxon>
        <taxon>Dracunculus</taxon>
    </lineage>
</organism>
<dbReference type="InterPro" id="IPR017441">
    <property type="entry name" value="Protein_kinase_ATP_BS"/>
</dbReference>
<feature type="binding site" evidence="12">
    <location>
        <position position="51"/>
    </location>
    <ligand>
        <name>ATP</name>
        <dbReference type="ChEBI" id="CHEBI:30616"/>
    </ligand>
</feature>
<protein>
    <recommendedName>
        <fullName evidence="3">non-specific serine/threonine protein kinase</fullName>
        <ecNumber evidence="3">2.7.11.1</ecNumber>
    </recommendedName>
</protein>
<comment type="catalytic activity">
    <reaction evidence="10">
        <text>L-threonyl-[protein] + ATP = O-phospho-L-threonyl-[protein] + ADP + H(+)</text>
        <dbReference type="Rhea" id="RHEA:46608"/>
        <dbReference type="Rhea" id="RHEA-COMP:11060"/>
        <dbReference type="Rhea" id="RHEA-COMP:11605"/>
        <dbReference type="ChEBI" id="CHEBI:15378"/>
        <dbReference type="ChEBI" id="CHEBI:30013"/>
        <dbReference type="ChEBI" id="CHEBI:30616"/>
        <dbReference type="ChEBI" id="CHEBI:61977"/>
        <dbReference type="ChEBI" id="CHEBI:456216"/>
        <dbReference type="EC" id="2.7.11.1"/>
    </reaction>
</comment>
<dbReference type="PROSITE" id="PS50011">
    <property type="entry name" value="PROTEIN_KINASE_DOM"/>
    <property type="match status" value="1"/>
</dbReference>
<keyword evidence="6" id="KW-0808">Transferase</keyword>
<dbReference type="SUPFAM" id="SSF56112">
    <property type="entry name" value="Protein kinase-like (PK-like)"/>
    <property type="match status" value="1"/>
</dbReference>
<evidence type="ECO:0000256" key="6">
    <source>
        <dbReference type="ARBA" id="ARBA00022679"/>
    </source>
</evidence>
<evidence type="ECO:0000256" key="13">
    <source>
        <dbReference type="RuleBase" id="RU000304"/>
    </source>
</evidence>
<dbReference type="OrthoDB" id="40902at2759"/>
<comment type="similarity">
    <text evidence="2">Belongs to the protein kinase superfamily. CAMK Ser/Thr protein kinase family.</text>
</comment>
<evidence type="ECO:0000256" key="11">
    <source>
        <dbReference type="ARBA" id="ARBA00048679"/>
    </source>
</evidence>
<proteinExistence type="inferred from homology"/>
<dbReference type="SMART" id="SM00220">
    <property type="entry name" value="S_TKc"/>
    <property type="match status" value="1"/>
</dbReference>
<evidence type="ECO:0000256" key="7">
    <source>
        <dbReference type="ARBA" id="ARBA00022741"/>
    </source>
</evidence>
<keyword evidence="9 12" id="KW-0067">ATP-binding</keyword>
<dbReference type="InterPro" id="IPR050205">
    <property type="entry name" value="CDPK_Ser/Thr_kinases"/>
</dbReference>
<dbReference type="Gene3D" id="1.10.510.10">
    <property type="entry name" value="Transferase(Phosphotransferase) domain 1"/>
    <property type="match status" value="1"/>
</dbReference>
<keyword evidence="5" id="KW-0597">Phosphoprotein</keyword>
<comment type="catalytic activity">
    <reaction evidence="11">
        <text>L-seryl-[protein] + ATP = O-phospho-L-seryl-[protein] + ADP + H(+)</text>
        <dbReference type="Rhea" id="RHEA:17989"/>
        <dbReference type="Rhea" id="RHEA-COMP:9863"/>
        <dbReference type="Rhea" id="RHEA-COMP:11604"/>
        <dbReference type="ChEBI" id="CHEBI:15378"/>
        <dbReference type="ChEBI" id="CHEBI:29999"/>
        <dbReference type="ChEBI" id="CHEBI:30616"/>
        <dbReference type="ChEBI" id="CHEBI:83421"/>
        <dbReference type="ChEBI" id="CHEBI:456216"/>
        <dbReference type="EC" id="2.7.11.1"/>
    </reaction>
</comment>
<dbReference type="PROSITE" id="PS00108">
    <property type="entry name" value="PROTEIN_KINASE_ST"/>
    <property type="match status" value="1"/>
</dbReference>
<dbReference type="EC" id="2.7.11.1" evidence="3"/>
<dbReference type="EMBL" id="UYYG01001159">
    <property type="protein sequence ID" value="VDN57285.1"/>
    <property type="molecule type" value="Genomic_DNA"/>
</dbReference>
<evidence type="ECO:0000256" key="10">
    <source>
        <dbReference type="ARBA" id="ARBA00047899"/>
    </source>
</evidence>
<evidence type="ECO:0000256" key="3">
    <source>
        <dbReference type="ARBA" id="ARBA00012513"/>
    </source>
</evidence>
<keyword evidence="8" id="KW-0418">Kinase</keyword>
<dbReference type="InterPro" id="IPR011009">
    <property type="entry name" value="Kinase-like_dom_sf"/>
</dbReference>
<dbReference type="FunFam" id="3.30.200.20:FF:000156">
    <property type="entry name" value="MAP kinase-activated protein kinase 3"/>
    <property type="match status" value="1"/>
</dbReference>
<dbReference type="InterPro" id="IPR008271">
    <property type="entry name" value="Ser/Thr_kinase_AS"/>
</dbReference>
<dbReference type="InterPro" id="IPR000719">
    <property type="entry name" value="Prot_kinase_dom"/>
</dbReference>
<name>A0A3P7PTB1_DRAME</name>
<evidence type="ECO:0000256" key="12">
    <source>
        <dbReference type="PROSITE-ProRule" id="PRU10141"/>
    </source>
</evidence>
<evidence type="ECO:0000256" key="8">
    <source>
        <dbReference type="ARBA" id="ARBA00022777"/>
    </source>
</evidence>
<evidence type="ECO:0000256" key="5">
    <source>
        <dbReference type="ARBA" id="ARBA00022553"/>
    </source>
</evidence>
<dbReference type="GO" id="GO:0004674">
    <property type="term" value="F:protein serine/threonine kinase activity"/>
    <property type="evidence" value="ECO:0007669"/>
    <property type="project" value="UniProtKB-KW"/>
</dbReference>